<evidence type="ECO:0000256" key="1">
    <source>
        <dbReference type="SAM" id="MobiDB-lite"/>
    </source>
</evidence>
<protein>
    <submittedName>
        <fullName evidence="2">Uncharacterized protein</fullName>
    </submittedName>
</protein>
<dbReference type="Ensembl" id="ENSNGAT00000014564.1">
    <property type="protein sequence ID" value="ENSNGAP00000009056.1"/>
    <property type="gene ID" value="ENSNGAG00000011858.1"/>
</dbReference>
<organism evidence="2 3">
    <name type="scientific">Nannospalax galili</name>
    <name type="common">Northern Israeli blind subterranean mole rat</name>
    <name type="synonym">Spalax galili</name>
    <dbReference type="NCBI Taxonomy" id="1026970"/>
    <lineage>
        <taxon>Eukaryota</taxon>
        <taxon>Metazoa</taxon>
        <taxon>Chordata</taxon>
        <taxon>Craniata</taxon>
        <taxon>Vertebrata</taxon>
        <taxon>Euteleostomi</taxon>
        <taxon>Mammalia</taxon>
        <taxon>Eutheria</taxon>
        <taxon>Euarchontoglires</taxon>
        <taxon>Glires</taxon>
        <taxon>Rodentia</taxon>
        <taxon>Myomorpha</taxon>
        <taxon>Muroidea</taxon>
        <taxon>Spalacidae</taxon>
        <taxon>Spalacinae</taxon>
        <taxon>Nannospalax</taxon>
    </lineage>
</organism>
<proteinExistence type="predicted"/>
<dbReference type="OMA" id="RRPDQQM"/>
<keyword evidence="3" id="KW-1185">Reference proteome</keyword>
<accession>A0A8C6QXQ1</accession>
<reference evidence="2" key="1">
    <citation type="submission" date="2025-08" db="UniProtKB">
        <authorList>
            <consortium name="Ensembl"/>
        </authorList>
    </citation>
    <scope>IDENTIFICATION</scope>
</reference>
<evidence type="ECO:0000313" key="2">
    <source>
        <dbReference type="Ensembl" id="ENSNGAP00000009056.1"/>
    </source>
</evidence>
<feature type="region of interest" description="Disordered" evidence="1">
    <location>
        <begin position="1"/>
        <end position="131"/>
    </location>
</feature>
<dbReference type="AlphaFoldDB" id="A0A8C6QXQ1"/>
<name>A0A8C6QXQ1_NANGA</name>
<reference evidence="2" key="2">
    <citation type="submission" date="2025-09" db="UniProtKB">
        <authorList>
            <consortium name="Ensembl"/>
        </authorList>
    </citation>
    <scope>IDENTIFICATION</scope>
</reference>
<feature type="compositionally biased region" description="Low complexity" evidence="1">
    <location>
        <begin position="47"/>
        <end position="87"/>
    </location>
</feature>
<dbReference type="GeneTree" id="ENSGT00860000135765"/>
<dbReference type="Proteomes" id="UP000694381">
    <property type="component" value="Unassembled WGS sequence"/>
</dbReference>
<evidence type="ECO:0000313" key="3">
    <source>
        <dbReference type="Proteomes" id="UP000694381"/>
    </source>
</evidence>
<sequence length="171" mass="17340">QFRAAAATPGIPRGPAAPGSQSGPSVATARLGPPGSTAGRVPPPRGPGAILPPSRESLPPRSPSPELTSRLCARSLRLSSSSGSGASDHSDSLTAALRSATELCAPPSRRPDQQMGGAAPPPGFHWTGRREAVPETGTRRLVSCRVSSQCGAPADRLCLSVHHPPSRGAPS</sequence>